<dbReference type="RefSeq" id="WP_074816009.1">
    <property type="nucleotide sequence ID" value="NZ_FOJX01000008.1"/>
</dbReference>
<dbReference type="Proteomes" id="UP000183843">
    <property type="component" value="Unassembled WGS sequence"/>
</dbReference>
<reference evidence="1 2" key="1">
    <citation type="submission" date="2016-10" db="EMBL/GenBank/DDBJ databases">
        <authorList>
            <person name="de Groot N.N."/>
        </authorList>
    </citation>
    <scope>NUCLEOTIDE SEQUENCE [LARGE SCALE GENOMIC DNA]</scope>
    <source>
        <strain evidence="1 2">L14</strain>
    </source>
</reference>
<sequence>MRSLTDYYGSDNRSFMKREGLSYIRIERLVRFFYESGKIPVDNYVYYANKMVEIVFSYSKDIWLEKYREWYDTMRRGGRGTRTFERMGTKLWTDIFRAFYLAAAKWSETEKENNVSNLLDLYALQANERNVGRNKFSQDFIEEWVTVWETLPSVSCFSKVFRYISSLEITGNFKEYELFNRFLGRSVDALYMNGFIMQPEPWKYEILLGGGLISEVDEVIDEILSDTLRSINKVIKVLEQVPEIRPLELQMYRDACKYFKYMQDVMTYDRPAPLKERPTIVSEIHDVTAEKCEEIEKMNDNDFWTAIKENINNLPTINLVDLVERRLKRNKDD</sequence>
<dbReference type="AlphaFoldDB" id="A0A1I0XXF0"/>
<accession>A0A1I0XXF0</accession>
<organism evidence="1 2">
    <name type="scientific">Selenomonas ruminantium</name>
    <dbReference type="NCBI Taxonomy" id="971"/>
    <lineage>
        <taxon>Bacteria</taxon>
        <taxon>Bacillati</taxon>
        <taxon>Bacillota</taxon>
        <taxon>Negativicutes</taxon>
        <taxon>Selenomonadales</taxon>
        <taxon>Selenomonadaceae</taxon>
        <taxon>Selenomonas</taxon>
    </lineage>
</organism>
<gene>
    <name evidence="1" type="ORF">SAMN05216587_1083</name>
</gene>
<name>A0A1I0XXF0_SELRU</name>
<proteinExistence type="predicted"/>
<evidence type="ECO:0000313" key="1">
    <source>
        <dbReference type="EMBL" id="SFB05106.1"/>
    </source>
</evidence>
<evidence type="ECO:0000313" key="2">
    <source>
        <dbReference type="Proteomes" id="UP000183843"/>
    </source>
</evidence>
<dbReference type="EMBL" id="FOJX01000008">
    <property type="protein sequence ID" value="SFB05106.1"/>
    <property type="molecule type" value="Genomic_DNA"/>
</dbReference>
<protein>
    <submittedName>
        <fullName evidence="1">Uncharacterized protein</fullName>
    </submittedName>
</protein>